<proteinExistence type="predicted"/>
<name>A0A1G8FIW0_9FLAO</name>
<dbReference type="RefSeq" id="WP_245722972.1">
    <property type="nucleotide sequence ID" value="NZ_FNDQ01000017.1"/>
</dbReference>
<keyword evidence="2" id="KW-1185">Reference proteome</keyword>
<dbReference type="EMBL" id="FNDQ01000017">
    <property type="protein sequence ID" value="SDH82055.1"/>
    <property type="molecule type" value="Genomic_DNA"/>
</dbReference>
<sequence length="142" mass="16962">MLLERILSNNVINNFSKGALYNIVLIIDKLNLLFEEYNTQIQRLDLYKLYHKVYISHLFDDKIKLAIEDLKHVQEREIPLEVPKNLNEVDIEYFKNELDKIRNEKLQFEKKNTHLLTDYCSLLKVLSVKPKVGLPPIFYRND</sequence>
<gene>
    <name evidence="1" type="ORF">SAMN05421818_11713</name>
</gene>
<accession>A0A1G8FIW0</accession>
<dbReference type="STRING" id="702745.SAMN05421818_11713"/>
<dbReference type="AlphaFoldDB" id="A0A1G8FIW0"/>
<evidence type="ECO:0000313" key="2">
    <source>
        <dbReference type="Proteomes" id="UP000243588"/>
    </source>
</evidence>
<evidence type="ECO:0000313" key="1">
    <source>
        <dbReference type="EMBL" id="SDH82055.1"/>
    </source>
</evidence>
<reference evidence="2" key="1">
    <citation type="submission" date="2016-10" db="EMBL/GenBank/DDBJ databases">
        <authorList>
            <person name="Varghese N."/>
            <person name="Submissions S."/>
        </authorList>
    </citation>
    <scope>NUCLEOTIDE SEQUENCE [LARGE SCALE GENOMIC DNA]</scope>
    <source>
        <strain evidence="2">DSM 23313</strain>
    </source>
</reference>
<dbReference type="Proteomes" id="UP000243588">
    <property type="component" value="Unassembled WGS sequence"/>
</dbReference>
<organism evidence="1 2">
    <name type="scientific">Myroides phaeus</name>
    <dbReference type="NCBI Taxonomy" id="702745"/>
    <lineage>
        <taxon>Bacteria</taxon>
        <taxon>Pseudomonadati</taxon>
        <taxon>Bacteroidota</taxon>
        <taxon>Flavobacteriia</taxon>
        <taxon>Flavobacteriales</taxon>
        <taxon>Flavobacteriaceae</taxon>
        <taxon>Myroides</taxon>
    </lineage>
</organism>
<protein>
    <submittedName>
        <fullName evidence="1">Uncharacterized protein</fullName>
    </submittedName>
</protein>